<organism evidence="5 6">
    <name type="scientific">Candidatus Nitrosopumilus koreensis AR1</name>
    <dbReference type="NCBI Taxonomy" id="1229908"/>
    <lineage>
        <taxon>Archaea</taxon>
        <taxon>Nitrososphaerota</taxon>
        <taxon>Nitrososphaeria</taxon>
        <taxon>Nitrosopumilales</taxon>
        <taxon>Nitrosopumilaceae</taxon>
        <taxon>Nitrosopumilus</taxon>
    </lineage>
</organism>
<keyword evidence="6" id="KW-1185">Reference proteome</keyword>
<dbReference type="SUPFAM" id="SSF48452">
    <property type="entry name" value="TPR-like"/>
    <property type="match status" value="1"/>
</dbReference>
<sequence length="320" mass="36556">MDQEDHELLLPLVEEENICLPLPVNVVSKYWNVDLPMAEAAETAKKYSGFNGSVIIEGIESAERHGLVCKIVHSSLNELKKIIDSGIPPIVILPGIPEVTQHASIITGYDDKEKTILHYIQKGNQKGEMQEGAIPEDIFEKEWSEEGKILILLAPSDIMSSIKLENDSFEKSNRLCFESERQNILKNFSESIELLKQAIEINPNNSTALHLLGTMMNEQKSPECVKCYEKCLEINNRSYLTYNGLGNFYLKTNQFEKAEDNYTKAIEINPKRSAKIYKNRAYLREKQNKNDDAKEDLKNYLKYFPKAPDRGIIEQAIREI</sequence>
<evidence type="ECO:0000313" key="6">
    <source>
        <dbReference type="Proteomes" id="UP000006101"/>
    </source>
</evidence>
<keyword evidence="1" id="KW-0677">Repeat</keyword>
<dbReference type="EMBL" id="CP003842">
    <property type="protein sequence ID" value="AFS79944.1"/>
    <property type="molecule type" value="Genomic_DNA"/>
</dbReference>
<feature type="domain" description="Peptidase C39-like" evidence="4">
    <location>
        <begin position="14"/>
        <end position="116"/>
    </location>
</feature>
<dbReference type="PANTHER" id="PTHR44858">
    <property type="entry name" value="TETRATRICOPEPTIDE REPEAT PROTEIN 6"/>
    <property type="match status" value="1"/>
</dbReference>
<evidence type="ECO:0000256" key="3">
    <source>
        <dbReference type="PROSITE-ProRule" id="PRU00339"/>
    </source>
</evidence>
<dbReference type="PROSITE" id="PS50005">
    <property type="entry name" value="TPR"/>
    <property type="match status" value="1"/>
</dbReference>
<reference evidence="5 6" key="1">
    <citation type="journal article" date="2012" name="J. Bacteriol.">
        <title>Draft Genome Sequence of an Ammonia-Oxidizing Archaeon, "Candidatus Nitrosopumilus koreensis" AR1, from Marine Sediment.</title>
        <authorList>
            <person name="Park S.J."/>
            <person name="Kim J.G."/>
            <person name="Jung M.Y."/>
            <person name="Kim S.J."/>
            <person name="Cha I.T."/>
            <person name="Kwon K."/>
            <person name="Lee J.H."/>
            <person name="Rhee S.K."/>
        </authorList>
    </citation>
    <scope>NUCLEOTIDE SEQUENCE [LARGE SCALE GENOMIC DNA]</scope>
    <source>
        <strain evidence="5 6">AR1</strain>
    </source>
</reference>
<dbReference type="InterPro" id="IPR019734">
    <property type="entry name" value="TPR_rpt"/>
</dbReference>
<proteinExistence type="predicted"/>
<dbReference type="InterPro" id="IPR011990">
    <property type="entry name" value="TPR-like_helical_dom_sf"/>
</dbReference>
<dbReference type="InterPro" id="IPR039564">
    <property type="entry name" value="Peptidase_C39-like"/>
</dbReference>
<evidence type="ECO:0000313" key="5">
    <source>
        <dbReference type="EMBL" id="AFS79944.1"/>
    </source>
</evidence>
<dbReference type="Pfam" id="PF00515">
    <property type="entry name" value="TPR_1"/>
    <property type="match status" value="1"/>
</dbReference>
<dbReference type="SMART" id="SM00028">
    <property type="entry name" value="TPR"/>
    <property type="match status" value="4"/>
</dbReference>
<dbReference type="PANTHER" id="PTHR44858:SF1">
    <property type="entry name" value="UDP-N-ACETYLGLUCOSAMINE--PEPTIDE N-ACETYLGLUCOSAMINYLTRANSFERASE SPINDLY-RELATED"/>
    <property type="match status" value="1"/>
</dbReference>
<dbReference type="AlphaFoldDB" id="K0B3D0"/>
<dbReference type="Proteomes" id="UP000006101">
    <property type="component" value="Chromosome"/>
</dbReference>
<dbReference type="PROSITE" id="PS50293">
    <property type="entry name" value="TPR_REGION"/>
    <property type="match status" value="1"/>
</dbReference>
<dbReference type="Pfam" id="PF13174">
    <property type="entry name" value="TPR_6"/>
    <property type="match status" value="1"/>
</dbReference>
<protein>
    <recommendedName>
        <fullName evidence="4">Peptidase C39-like domain-containing protein</fullName>
    </recommendedName>
</protein>
<dbReference type="PATRIC" id="fig|1229908.8.peg.17"/>
<name>K0B3D0_9ARCH</name>
<dbReference type="KEGG" id="nkr:NKOR_00090"/>
<accession>K0B3D0</accession>
<dbReference type="GeneID" id="13725472"/>
<feature type="repeat" description="TPR" evidence="3">
    <location>
        <begin position="239"/>
        <end position="272"/>
    </location>
</feature>
<dbReference type="Pfam" id="PF13181">
    <property type="entry name" value="TPR_8"/>
    <property type="match status" value="1"/>
</dbReference>
<dbReference type="InterPro" id="IPR050498">
    <property type="entry name" value="Ycf3"/>
</dbReference>
<keyword evidence="2 3" id="KW-0802">TPR repeat</keyword>
<evidence type="ECO:0000256" key="1">
    <source>
        <dbReference type="ARBA" id="ARBA00022737"/>
    </source>
</evidence>
<dbReference type="HOGENOM" id="CLU_870458_0_0_2"/>
<evidence type="ECO:0000256" key="2">
    <source>
        <dbReference type="ARBA" id="ARBA00022803"/>
    </source>
</evidence>
<dbReference type="RefSeq" id="WP_014962337.1">
    <property type="nucleotide sequence ID" value="NC_018655.1"/>
</dbReference>
<dbReference type="Gene3D" id="1.25.40.10">
    <property type="entry name" value="Tetratricopeptide repeat domain"/>
    <property type="match status" value="1"/>
</dbReference>
<dbReference type="Pfam" id="PF13529">
    <property type="entry name" value="Peptidase_C39_2"/>
    <property type="match status" value="1"/>
</dbReference>
<evidence type="ECO:0000259" key="4">
    <source>
        <dbReference type="Pfam" id="PF13529"/>
    </source>
</evidence>
<gene>
    <name evidence="5" type="ORF">NKOR_00090</name>
</gene>
<dbReference type="STRING" id="1229908.NKOR_00090"/>